<evidence type="ECO:0000259" key="1">
    <source>
        <dbReference type="Pfam" id="PF13472"/>
    </source>
</evidence>
<dbReference type="InterPro" id="IPR036514">
    <property type="entry name" value="SGNH_hydro_sf"/>
</dbReference>
<name>A0A381N4Q8_9ZZZZ</name>
<dbReference type="InterPro" id="IPR051532">
    <property type="entry name" value="Ester_Hydrolysis_Enzymes"/>
</dbReference>
<dbReference type="EMBL" id="UINC01000114">
    <property type="protein sequence ID" value="SUZ49419.1"/>
    <property type="molecule type" value="Genomic_DNA"/>
</dbReference>
<dbReference type="Gene3D" id="3.40.50.1110">
    <property type="entry name" value="SGNH hydrolase"/>
    <property type="match status" value="1"/>
</dbReference>
<protein>
    <recommendedName>
        <fullName evidence="1">SGNH hydrolase-type esterase domain-containing protein</fullName>
    </recommendedName>
</protein>
<dbReference type="InterPro" id="IPR013830">
    <property type="entry name" value="SGNH_hydro"/>
</dbReference>
<accession>A0A381N4Q8</accession>
<sequence>MSYLLIPLCVAAINFSYLPTTAQLVGQENELLNDWGSLTRYRDNNARLGTPQPGEHRVVFYGNSITDVWAGYFDSMFPGKPYVGRGISGQTTPQMLVRFRQDVIALNPAVVVILAGTNDIAGNTGPSTLAMIEDNLISMVELAEANGISVVLSSVLPVYDYRWRPGLEPAGKIIELNAWMRGYASRRDVVYLDYHTVMADERQGLKSALSEDGVHPNEAGYQVMVPLVEAAIEEALRLR</sequence>
<proteinExistence type="predicted"/>
<organism evidence="2">
    <name type="scientific">marine metagenome</name>
    <dbReference type="NCBI Taxonomy" id="408172"/>
    <lineage>
        <taxon>unclassified sequences</taxon>
        <taxon>metagenomes</taxon>
        <taxon>ecological metagenomes</taxon>
    </lineage>
</organism>
<dbReference type="GO" id="GO:0004622">
    <property type="term" value="F:phosphatidylcholine lysophospholipase activity"/>
    <property type="evidence" value="ECO:0007669"/>
    <property type="project" value="TreeGrafter"/>
</dbReference>
<reference evidence="2" key="1">
    <citation type="submission" date="2018-05" db="EMBL/GenBank/DDBJ databases">
        <authorList>
            <person name="Lanie J.A."/>
            <person name="Ng W.-L."/>
            <person name="Kazmierczak K.M."/>
            <person name="Andrzejewski T.M."/>
            <person name="Davidsen T.M."/>
            <person name="Wayne K.J."/>
            <person name="Tettelin H."/>
            <person name="Glass J.I."/>
            <person name="Rusch D."/>
            <person name="Podicherti R."/>
            <person name="Tsui H.-C.T."/>
            <person name="Winkler M.E."/>
        </authorList>
    </citation>
    <scope>NUCLEOTIDE SEQUENCE</scope>
</reference>
<gene>
    <name evidence="2" type="ORF">METZ01_LOCUS2273</name>
</gene>
<dbReference type="SUPFAM" id="SSF52266">
    <property type="entry name" value="SGNH hydrolase"/>
    <property type="match status" value="1"/>
</dbReference>
<evidence type="ECO:0000313" key="2">
    <source>
        <dbReference type="EMBL" id="SUZ49419.1"/>
    </source>
</evidence>
<feature type="domain" description="SGNH hydrolase-type esterase" evidence="1">
    <location>
        <begin position="60"/>
        <end position="223"/>
    </location>
</feature>
<dbReference type="AlphaFoldDB" id="A0A381N4Q8"/>
<dbReference type="PANTHER" id="PTHR30383">
    <property type="entry name" value="THIOESTERASE 1/PROTEASE 1/LYSOPHOSPHOLIPASE L1"/>
    <property type="match status" value="1"/>
</dbReference>
<dbReference type="PANTHER" id="PTHR30383:SF5">
    <property type="entry name" value="SGNH HYDROLASE-TYPE ESTERASE DOMAIN-CONTAINING PROTEIN"/>
    <property type="match status" value="1"/>
</dbReference>
<dbReference type="CDD" id="cd04501">
    <property type="entry name" value="SGNH_hydrolase_like_4"/>
    <property type="match status" value="1"/>
</dbReference>
<dbReference type="Pfam" id="PF13472">
    <property type="entry name" value="Lipase_GDSL_2"/>
    <property type="match status" value="1"/>
</dbReference>